<dbReference type="AlphaFoldDB" id="A0ABD6FHM6"/>
<comment type="caution">
    <text evidence="2">The sequence shown here is derived from an EMBL/GenBank/DDBJ whole genome shotgun (WGS) entry which is preliminary data.</text>
</comment>
<feature type="region of interest" description="Disordered" evidence="1">
    <location>
        <begin position="162"/>
        <end position="325"/>
    </location>
</feature>
<organism evidence="2 3">
    <name type="scientific">Thermocrispum agreste</name>
    <dbReference type="NCBI Taxonomy" id="37925"/>
    <lineage>
        <taxon>Bacteria</taxon>
        <taxon>Bacillati</taxon>
        <taxon>Actinomycetota</taxon>
        <taxon>Actinomycetes</taxon>
        <taxon>Pseudonocardiales</taxon>
        <taxon>Pseudonocardiaceae</taxon>
        <taxon>Thermocrispum</taxon>
    </lineage>
</organism>
<gene>
    <name evidence="2" type="ORF">DIU77_010060</name>
</gene>
<feature type="compositionally biased region" description="Basic and acidic residues" evidence="1">
    <location>
        <begin position="316"/>
        <end position="325"/>
    </location>
</feature>
<name>A0ABD6FHM6_9PSEU</name>
<reference evidence="2 3" key="1">
    <citation type="journal article" date="2021" name="BMC Genomics">
        <title>Genome-resolved metagenome and metatranscriptome analyses of thermophilic composting reveal key bacterial players and their metabolic interactions.</title>
        <authorList>
            <person name="Braga L.P.P."/>
            <person name="Pereira R.V."/>
            <person name="Martins L.F."/>
            <person name="Moura L.M.S."/>
            <person name="Sanchez F.B."/>
            <person name="Patane J.S.L."/>
            <person name="da Silva A.M."/>
            <person name="Setubal J.C."/>
        </authorList>
    </citation>
    <scope>NUCLEOTIDE SEQUENCE [LARGE SCALE GENOMIC DNA]</scope>
    <source>
        <strain evidence="2">ZC4RG45</strain>
    </source>
</reference>
<feature type="compositionally biased region" description="Pro residues" evidence="1">
    <location>
        <begin position="249"/>
        <end position="260"/>
    </location>
</feature>
<dbReference type="Proteomes" id="UP000249324">
    <property type="component" value="Unassembled WGS sequence"/>
</dbReference>
<feature type="region of interest" description="Disordered" evidence="1">
    <location>
        <begin position="1"/>
        <end position="50"/>
    </location>
</feature>
<proteinExistence type="predicted"/>
<feature type="compositionally biased region" description="Basic residues" evidence="1">
    <location>
        <begin position="1"/>
        <end position="15"/>
    </location>
</feature>
<accession>A0ABD6FHM6</accession>
<evidence type="ECO:0000313" key="2">
    <source>
        <dbReference type="EMBL" id="MFO7192572.1"/>
    </source>
</evidence>
<evidence type="ECO:0008006" key="4">
    <source>
        <dbReference type="Google" id="ProtNLM"/>
    </source>
</evidence>
<protein>
    <recommendedName>
        <fullName evidence="4">Collagen-like protein</fullName>
    </recommendedName>
</protein>
<dbReference type="EMBL" id="QGUI02000110">
    <property type="protein sequence ID" value="MFO7192572.1"/>
    <property type="molecule type" value="Genomic_DNA"/>
</dbReference>
<evidence type="ECO:0000313" key="3">
    <source>
        <dbReference type="Proteomes" id="UP000249324"/>
    </source>
</evidence>
<sequence>MAKLFGKRGKARRGKPQSQPFDPRSSYAIAPLPRPSGPPASSTPLADQLSLGGPGVTEDYIVLPRALAEQMPLPWQHQAAAVLAQFQHMHQHLDWPRYRVLPSREELLVNLDEEQLAEAGYLVEMDSNGDLVYRERNGRKVENPEQTWVLVTCLDPIQSRRAHPAAEAGPAAMNVGPEPVWEPVPNKAHHEPPLSFAPAGQDQPKRGPAQHDQAAPSRGNPPSGASARSGRPAEDSAASTGPNGVPGGPGTPPGGVPAAPPGVAAPNTPPGGFAPHTPPGGFAPNTPPGGVNGLVVPAPQTPPGGIPFEFGPTGEPTERPYRPDR</sequence>
<evidence type="ECO:0000256" key="1">
    <source>
        <dbReference type="SAM" id="MobiDB-lite"/>
    </source>
</evidence>